<evidence type="ECO:0000313" key="2">
    <source>
        <dbReference type="Proteomes" id="UP001497482"/>
    </source>
</evidence>
<dbReference type="Proteomes" id="UP001497482">
    <property type="component" value="Chromosome 1"/>
</dbReference>
<proteinExistence type="predicted"/>
<dbReference type="EMBL" id="OZ035823">
    <property type="protein sequence ID" value="CAL1569535.1"/>
    <property type="molecule type" value="Genomic_DNA"/>
</dbReference>
<name>A0AAV2J0Y4_KNICA</name>
<accession>A0AAV2J0Y4</accession>
<reference evidence="1 2" key="1">
    <citation type="submission" date="2024-04" db="EMBL/GenBank/DDBJ databases">
        <authorList>
            <person name="Waldvogel A.-M."/>
            <person name="Schoenle A."/>
        </authorList>
    </citation>
    <scope>NUCLEOTIDE SEQUENCE [LARGE SCALE GENOMIC DNA]</scope>
</reference>
<protein>
    <submittedName>
        <fullName evidence="1">Uncharacterized protein</fullName>
    </submittedName>
</protein>
<evidence type="ECO:0000313" key="1">
    <source>
        <dbReference type="EMBL" id="CAL1569535.1"/>
    </source>
</evidence>
<keyword evidence="2" id="KW-1185">Reference proteome</keyword>
<gene>
    <name evidence="1" type="ORF">KC01_LOCUS1961</name>
</gene>
<sequence>MDLDQAKLRALSLLKDSLLRRKDQAMQRFETHQQLCDQIIQGQRLFISEHSLLVPPQLQQFYDVYTKEGDNRRFERVLALDTARFTVKERSLPKISVPLQSRVQKLDQAPDQTLDLESDQESVRTVMLECGREKRTIKQREYCTSLRGKSHPNAGLTTGVSPGEVPRHWARGDC</sequence>
<organism evidence="1 2">
    <name type="scientific">Knipowitschia caucasica</name>
    <name type="common">Caucasian dwarf goby</name>
    <name type="synonym">Pomatoschistus caucasicus</name>
    <dbReference type="NCBI Taxonomy" id="637954"/>
    <lineage>
        <taxon>Eukaryota</taxon>
        <taxon>Metazoa</taxon>
        <taxon>Chordata</taxon>
        <taxon>Craniata</taxon>
        <taxon>Vertebrata</taxon>
        <taxon>Euteleostomi</taxon>
        <taxon>Actinopterygii</taxon>
        <taxon>Neopterygii</taxon>
        <taxon>Teleostei</taxon>
        <taxon>Neoteleostei</taxon>
        <taxon>Acanthomorphata</taxon>
        <taxon>Gobiaria</taxon>
        <taxon>Gobiiformes</taxon>
        <taxon>Gobioidei</taxon>
        <taxon>Gobiidae</taxon>
        <taxon>Gobiinae</taxon>
        <taxon>Knipowitschia</taxon>
    </lineage>
</organism>
<dbReference type="AlphaFoldDB" id="A0AAV2J0Y4"/>